<organism evidence="1 2">
    <name type="scientific">Streptococcus ferus</name>
    <dbReference type="NCBI Taxonomy" id="1345"/>
    <lineage>
        <taxon>Bacteria</taxon>
        <taxon>Bacillati</taxon>
        <taxon>Bacillota</taxon>
        <taxon>Bacilli</taxon>
        <taxon>Lactobacillales</taxon>
        <taxon>Streptococcaceae</taxon>
        <taxon>Streptococcus</taxon>
    </lineage>
</organism>
<sequence length="82" mass="9750">MKKLFILNKTSSKQRLWFFKKGDLLARQIVSFNPWEAKRLSLSRFEAADALDIRDRNALLRFSDKDRARVAKHFEIIDENKP</sequence>
<dbReference type="AlphaFoldDB" id="A0A2X3VCE2"/>
<reference evidence="1 2" key="1">
    <citation type="submission" date="2018-06" db="EMBL/GenBank/DDBJ databases">
        <authorList>
            <consortium name="Pathogen Informatics"/>
            <person name="Doyle S."/>
        </authorList>
    </citation>
    <scope>NUCLEOTIDE SEQUENCE [LARGE SCALE GENOMIC DNA]</scope>
    <source>
        <strain evidence="1 2">NCTC12278</strain>
    </source>
</reference>
<protein>
    <submittedName>
        <fullName evidence="1">Uncharacterized protein</fullName>
    </submittedName>
</protein>
<dbReference type="EMBL" id="LS483343">
    <property type="protein sequence ID" value="SQF39044.1"/>
    <property type="molecule type" value="Genomic_DNA"/>
</dbReference>
<proteinExistence type="predicted"/>
<gene>
    <name evidence="1" type="ORF">NCTC12278_00101</name>
</gene>
<dbReference type="Proteomes" id="UP000249495">
    <property type="component" value="Chromosome 1"/>
</dbReference>
<dbReference type="KEGG" id="sfer:NCTC12278_00101"/>
<dbReference type="RefSeq" id="WP_018031045.1">
    <property type="nucleotide sequence ID" value="NZ_JBCLUB010000006.1"/>
</dbReference>
<evidence type="ECO:0000313" key="2">
    <source>
        <dbReference type="Proteomes" id="UP000249495"/>
    </source>
</evidence>
<evidence type="ECO:0000313" key="1">
    <source>
        <dbReference type="EMBL" id="SQF39044.1"/>
    </source>
</evidence>
<keyword evidence="2" id="KW-1185">Reference proteome</keyword>
<accession>A0A2X3VCE2</accession>
<dbReference type="STRING" id="1123303.GCA_000372425_01737"/>
<name>A0A2X3VCE2_9STRE</name>